<feature type="compositionally biased region" description="Polar residues" evidence="1">
    <location>
        <begin position="458"/>
        <end position="472"/>
    </location>
</feature>
<feature type="region of interest" description="Disordered" evidence="1">
    <location>
        <begin position="447"/>
        <end position="492"/>
    </location>
</feature>
<evidence type="ECO:0000313" key="2">
    <source>
        <dbReference type="EMBL" id="TDL17895.1"/>
    </source>
</evidence>
<keyword evidence="3" id="KW-1185">Reference proteome</keyword>
<sequence length="594" mass="65652">MSEQIGDDLLAISLHAYEEIGARTDLLVIFSRCVNGSFASCWHDLFFLFFFYMASTNNGNDDEPEPEPEQEQRGATVNKTGPWRNINASRGGQTKANKADTSNTISQGGNTGEGGGGNSASGNKSSTQGSGQRNTAPAPKKGASVKMTSVRRVEADQAAELGNPGPLQPVERAIASSGMSVAPPPRPRQPIVSAAPILELPPPTRERRSALDDHHALQPVQKEAAKDVLPVDSVTNDENENEDLDQTNSNEEYEEEDSWQGFAGDKTIVPDDTPVRLAAGIRGAGNATSDDSSEEGEEEVKSEIDSDEFFGASRTVGGTMRGRARDKFCDPVAFDDMDVDVSPILKPLDPLDEATVYFFKSADTDDSMSNTIPVRKDSDLSAVLEELAKYFSPIKKRNSRIYVARTNGWAMKGRYELAVRSHEEIPWRENEAGETYVGIRADMDEIFDRDAAPPPPHSQVSSANASRSTSLVRASRDPSLAPPDESDTPERKRIRDRYAELLGIPDSLRQRHNIDLTYAWAKWECYHKVVDVMNELKKDKTPGKWDPKLKGGIELIDVFVSKTVWYDYYRKQFPRVYAFPHVKKYLSLVEDIVG</sequence>
<protein>
    <submittedName>
        <fullName evidence="2">Uncharacterized protein</fullName>
    </submittedName>
</protein>
<gene>
    <name evidence="2" type="ORF">BD410DRAFT_901120</name>
</gene>
<feature type="compositionally biased region" description="Acidic residues" evidence="1">
    <location>
        <begin position="235"/>
        <end position="258"/>
    </location>
</feature>
<evidence type="ECO:0000256" key="1">
    <source>
        <dbReference type="SAM" id="MobiDB-lite"/>
    </source>
</evidence>
<feature type="compositionally biased region" description="Basic and acidic residues" evidence="1">
    <location>
        <begin position="204"/>
        <end position="216"/>
    </location>
</feature>
<reference evidence="2 3" key="1">
    <citation type="submission" date="2018-06" db="EMBL/GenBank/DDBJ databases">
        <title>A transcriptomic atlas of mushroom development highlights an independent origin of complex multicellularity.</title>
        <authorList>
            <consortium name="DOE Joint Genome Institute"/>
            <person name="Krizsan K."/>
            <person name="Almasi E."/>
            <person name="Merenyi Z."/>
            <person name="Sahu N."/>
            <person name="Viragh M."/>
            <person name="Koszo T."/>
            <person name="Mondo S."/>
            <person name="Kiss B."/>
            <person name="Balint B."/>
            <person name="Kues U."/>
            <person name="Barry K."/>
            <person name="Hegedus J.C."/>
            <person name="Henrissat B."/>
            <person name="Johnson J."/>
            <person name="Lipzen A."/>
            <person name="Ohm R."/>
            <person name="Nagy I."/>
            <person name="Pangilinan J."/>
            <person name="Yan J."/>
            <person name="Xiong Y."/>
            <person name="Grigoriev I.V."/>
            <person name="Hibbett D.S."/>
            <person name="Nagy L.G."/>
        </authorList>
    </citation>
    <scope>NUCLEOTIDE SEQUENCE [LARGE SCALE GENOMIC DNA]</scope>
    <source>
        <strain evidence="2 3">SZMC22713</strain>
    </source>
</reference>
<dbReference type="Proteomes" id="UP000294933">
    <property type="component" value="Unassembled WGS sequence"/>
</dbReference>
<feature type="compositionally biased region" description="Polar residues" evidence="1">
    <location>
        <begin position="86"/>
        <end position="105"/>
    </location>
</feature>
<accession>A0A4Y7PRV0</accession>
<feature type="compositionally biased region" description="Acidic residues" evidence="1">
    <location>
        <begin position="60"/>
        <end position="69"/>
    </location>
</feature>
<dbReference type="AlphaFoldDB" id="A0A4Y7PRV0"/>
<feature type="region of interest" description="Disordered" evidence="1">
    <location>
        <begin position="59"/>
        <end position="305"/>
    </location>
</feature>
<organism evidence="2 3">
    <name type="scientific">Rickenella mellea</name>
    <dbReference type="NCBI Taxonomy" id="50990"/>
    <lineage>
        <taxon>Eukaryota</taxon>
        <taxon>Fungi</taxon>
        <taxon>Dikarya</taxon>
        <taxon>Basidiomycota</taxon>
        <taxon>Agaricomycotina</taxon>
        <taxon>Agaricomycetes</taxon>
        <taxon>Hymenochaetales</taxon>
        <taxon>Rickenellaceae</taxon>
        <taxon>Rickenella</taxon>
    </lineage>
</organism>
<dbReference type="VEuPathDB" id="FungiDB:BD410DRAFT_901120"/>
<dbReference type="EMBL" id="ML170214">
    <property type="protein sequence ID" value="TDL17895.1"/>
    <property type="molecule type" value="Genomic_DNA"/>
</dbReference>
<evidence type="ECO:0000313" key="3">
    <source>
        <dbReference type="Proteomes" id="UP000294933"/>
    </source>
</evidence>
<feature type="compositionally biased region" description="Gly residues" evidence="1">
    <location>
        <begin position="109"/>
        <end position="119"/>
    </location>
</feature>
<name>A0A4Y7PRV0_9AGAM</name>
<dbReference type="OrthoDB" id="3070904at2759"/>
<proteinExistence type="predicted"/>